<sequence length="236" mass="27110">MVVTNMDKPSQKVHVIDAVQRLGVAYHFEKEIEEVLQIINHAQVDDDLYTTSVRFRLLREYGFNVHCGPVLPVRQIHPNHVLRELPDLALQQSVIDRLSSRLPSPITQTITDTFNKFKDENGKFKESLIGDVKGILELYEAANFQVHGENILEEALSFTKFHLKLAEPKADYPLSTQIADALNRPLLKSLPRVVATTYIPIYEGYGTIDQNLLKFAKLDFKTVQHLHKEEIKEIRR</sequence>
<dbReference type="PANTHER" id="PTHR31225">
    <property type="entry name" value="OS04G0344100 PROTEIN-RELATED"/>
    <property type="match status" value="1"/>
</dbReference>
<dbReference type="AlphaFoldDB" id="A0A6A2XG87"/>
<feature type="domain" description="Terpene synthase N-terminal" evidence="1">
    <location>
        <begin position="6"/>
        <end position="67"/>
    </location>
</feature>
<dbReference type="InterPro" id="IPR008949">
    <property type="entry name" value="Isoprenoid_synthase_dom_sf"/>
</dbReference>
<evidence type="ECO:0000313" key="2">
    <source>
        <dbReference type="EMBL" id="KAE8674428.1"/>
    </source>
</evidence>
<dbReference type="InterPro" id="IPR001906">
    <property type="entry name" value="Terpene_synth_N"/>
</dbReference>
<reference evidence="2" key="1">
    <citation type="submission" date="2019-09" db="EMBL/GenBank/DDBJ databases">
        <title>Draft genome information of white flower Hibiscus syriacus.</title>
        <authorList>
            <person name="Kim Y.-M."/>
        </authorList>
    </citation>
    <scope>NUCLEOTIDE SEQUENCE [LARGE SCALE GENOMIC DNA]</scope>
    <source>
        <strain evidence="2">YM2019G1</strain>
    </source>
</reference>
<dbReference type="Pfam" id="PF01397">
    <property type="entry name" value="Terpene_synth"/>
    <property type="match status" value="2"/>
</dbReference>
<dbReference type="InterPro" id="IPR036965">
    <property type="entry name" value="Terpene_synth_N_sf"/>
</dbReference>
<evidence type="ECO:0000259" key="1">
    <source>
        <dbReference type="Pfam" id="PF01397"/>
    </source>
</evidence>
<name>A0A6A2XG87_HIBSY</name>
<dbReference type="Gene3D" id="1.10.600.10">
    <property type="entry name" value="Farnesyl Diphosphate Synthase"/>
    <property type="match status" value="1"/>
</dbReference>
<keyword evidence="3" id="KW-1185">Reference proteome</keyword>
<comment type="caution">
    <text evidence="2">The sequence shown here is derived from an EMBL/GenBank/DDBJ whole genome shotgun (WGS) entry which is preliminary data.</text>
</comment>
<dbReference type="Gene3D" id="1.50.10.130">
    <property type="entry name" value="Terpene synthase, N-terminal domain"/>
    <property type="match status" value="1"/>
</dbReference>
<dbReference type="InterPro" id="IPR008930">
    <property type="entry name" value="Terpenoid_cyclase/PrenylTrfase"/>
</dbReference>
<evidence type="ECO:0000313" key="3">
    <source>
        <dbReference type="Proteomes" id="UP000436088"/>
    </source>
</evidence>
<dbReference type="SUPFAM" id="SSF48239">
    <property type="entry name" value="Terpenoid cyclases/Protein prenyltransferases"/>
    <property type="match status" value="2"/>
</dbReference>
<accession>A0A6A2XG87</accession>
<gene>
    <name evidence="2" type="ORF">F3Y22_tig00111754pilonHSYRG00009</name>
</gene>
<protein>
    <submittedName>
        <fullName evidence="2">Delta-cadinene synthase isozyme A</fullName>
    </submittedName>
</protein>
<dbReference type="GO" id="GO:0010333">
    <property type="term" value="F:terpene synthase activity"/>
    <property type="evidence" value="ECO:0007669"/>
    <property type="project" value="InterPro"/>
</dbReference>
<dbReference type="EMBL" id="VEPZ02001418">
    <property type="protein sequence ID" value="KAE8674428.1"/>
    <property type="molecule type" value="Genomic_DNA"/>
</dbReference>
<dbReference type="PANTHER" id="PTHR31225:SF248">
    <property type="entry name" value="(+)-DELTA-CADINENE SYNTHASE"/>
    <property type="match status" value="1"/>
</dbReference>
<dbReference type="GO" id="GO:0016114">
    <property type="term" value="P:terpenoid biosynthetic process"/>
    <property type="evidence" value="ECO:0007669"/>
    <property type="project" value="InterPro"/>
</dbReference>
<feature type="domain" description="Terpene synthase N-terminal" evidence="1">
    <location>
        <begin position="111"/>
        <end position="182"/>
    </location>
</feature>
<dbReference type="InterPro" id="IPR050148">
    <property type="entry name" value="Terpene_synthase-like"/>
</dbReference>
<organism evidence="2 3">
    <name type="scientific">Hibiscus syriacus</name>
    <name type="common">Rose of Sharon</name>
    <dbReference type="NCBI Taxonomy" id="106335"/>
    <lineage>
        <taxon>Eukaryota</taxon>
        <taxon>Viridiplantae</taxon>
        <taxon>Streptophyta</taxon>
        <taxon>Embryophyta</taxon>
        <taxon>Tracheophyta</taxon>
        <taxon>Spermatophyta</taxon>
        <taxon>Magnoliopsida</taxon>
        <taxon>eudicotyledons</taxon>
        <taxon>Gunneridae</taxon>
        <taxon>Pentapetalae</taxon>
        <taxon>rosids</taxon>
        <taxon>malvids</taxon>
        <taxon>Malvales</taxon>
        <taxon>Malvaceae</taxon>
        <taxon>Malvoideae</taxon>
        <taxon>Hibiscus</taxon>
    </lineage>
</organism>
<proteinExistence type="predicted"/>
<dbReference type="Proteomes" id="UP000436088">
    <property type="component" value="Unassembled WGS sequence"/>
</dbReference>